<name>A0ABY7ETD0_MYAAR</name>
<evidence type="ECO:0000313" key="2">
    <source>
        <dbReference type="Proteomes" id="UP001164746"/>
    </source>
</evidence>
<accession>A0ABY7ETD0</accession>
<sequence length="64" mass="6843">MIDCYGDETVKGGFIRVVFVDTEVNIGKPGIALTVYTSSEPNPVFVTDAKCNKVGTVVLGYEKG</sequence>
<evidence type="ECO:0000313" key="1">
    <source>
        <dbReference type="EMBL" id="WAR11813.1"/>
    </source>
</evidence>
<organism evidence="1 2">
    <name type="scientific">Mya arenaria</name>
    <name type="common">Soft-shell clam</name>
    <dbReference type="NCBI Taxonomy" id="6604"/>
    <lineage>
        <taxon>Eukaryota</taxon>
        <taxon>Metazoa</taxon>
        <taxon>Spiralia</taxon>
        <taxon>Lophotrochozoa</taxon>
        <taxon>Mollusca</taxon>
        <taxon>Bivalvia</taxon>
        <taxon>Autobranchia</taxon>
        <taxon>Heteroconchia</taxon>
        <taxon>Euheterodonta</taxon>
        <taxon>Imparidentia</taxon>
        <taxon>Neoheterodontei</taxon>
        <taxon>Myida</taxon>
        <taxon>Myoidea</taxon>
        <taxon>Myidae</taxon>
        <taxon>Mya</taxon>
    </lineage>
</organism>
<dbReference type="EMBL" id="CP111019">
    <property type="protein sequence ID" value="WAR11813.1"/>
    <property type="molecule type" value="Genomic_DNA"/>
</dbReference>
<proteinExistence type="predicted"/>
<keyword evidence="2" id="KW-1185">Reference proteome</keyword>
<protein>
    <submittedName>
        <fullName evidence="1">Uncharacterized protein</fullName>
    </submittedName>
</protein>
<gene>
    <name evidence="1" type="ORF">MAR_025993</name>
</gene>
<dbReference type="Proteomes" id="UP001164746">
    <property type="component" value="Chromosome 8"/>
</dbReference>
<reference evidence="1" key="1">
    <citation type="submission" date="2022-11" db="EMBL/GenBank/DDBJ databases">
        <title>Centuries of genome instability and evolution in soft-shell clam transmissible cancer (bioRxiv).</title>
        <authorList>
            <person name="Hart S.F.M."/>
            <person name="Yonemitsu M.A."/>
            <person name="Giersch R.M."/>
            <person name="Beal B.F."/>
            <person name="Arriagada G."/>
            <person name="Davis B.W."/>
            <person name="Ostrander E.A."/>
            <person name="Goff S.P."/>
            <person name="Metzger M.J."/>
        </authorList>
    </citation>
    <scope>NUCLEOTIDE SEQUENCE</scope>
    <source>
        <strain evidence="1">MELC-2E11</strain>
        <tissue evidence="1">Siphon/mantle</tissue>
    </source>
</reference>